<dbReference type="AlphaFoldDB" id="A0A7D7AT85"/>
<feature type="transmembrane region" description="Helical" evidence="1">
    <location>
        <begin position="6"/>
        <end position="29"/>
    </location>
</feature>
<keyword evidence="1" id="KW-0472">Membrane</keyword>
<protein>
    <submittedName>
        <fullName evidence="2">ATP synthase F0 subunit 8</fullName>
    </submittedName>
</protein>
<dbReference type="EMBL" id="MT483684">
    <property type="protein sequence ID" value="QLY89551.1"/>
    <property type="molecule type" value="Genomic_DNA"/>
</dbReference>
<keyword evidence="2" id="KW-0496">Mitochondrion</keyword>
<keyword evidence="1" id="KW-0812">Transmembrane</keyword>
<evidence type="ECO:0000313" key="2">
    <source>
        <dbReference type="EMBL" id="QLY89551.1"/>
    </source>
</evidence>
<proteinExistence type="predicted"/>
<evidence type="ECO:0000256" key="1">
    <source>
        <dbReference type="SAM" id="Phobius"/>
    </source>
</evidence>
<reference evidence="2" key="1">
    <citation type="submission" date="2020-05" db="EMBL/GenBank/DDBJ databases">
        <title>DNAmark Project.</title>
        <authorList>
            <person name="Leerhoei F."/>
        </authorList>
    </citation>
    <scope>NUCLEOTIDE SEQUENCE</scope>
    <source>
        <strain evidence="2">DM1218</strain>
    </source>
</reference>
<organism evidence="2">
    <name type="scientific">Rhyacophila nubila</name>
    <dbReference type="NCBI Taxonomy" id="1876001"/>
    <lineage>
        <taxon>Eukaryota</taxon>
        <taxon>Metazoa</taxon>
        <taxon>Ecdysozoa</taxon>
        <taxon>Arthropoda</taxon>
        <taxon>Hexapoda</taxon>
        <taxon>Insecta</taxon>
        <taxon>Pterygota</taxon>
        <taxon>Neoptera</taxon>
        <taxon>Endopterygota</taxon>
        <taxon>Trichoptera</taxon>
        <taxon>Integripalpia</taxon>
        <taxon>Rhyacophiloidea</taxon>
        <taxon>Rhyacophilidae</taxon>
        <taxon>Rhyacophila</taxon>
    </lineage>
</organism>
<geneLocation type="mitochondrion" evidence="2"/>
<keyword evidence="1" id="KW-1133">Transmembrane helix</keyword>
<gene>
    <name evidence="2" type="primary">ATP8</name>
</gene>
<accession>A0A7D7AT85</accession>
<name>A0A7D7AT85_9NEOP</name>
<sequence length="54" mass="6733">MPQMMPMNWLLLFFFFISMLILMNMMTYYMSTPLMFKLKTSYNYLSSNKPNWNW</sequence>